<dbReference type="PANTHER" id="PTHR44329:SF288">
    <property type="entry name" value="MITOGEN-ACTIVATED PROTEIN KINASE KINASE KINASE 20"/>
    <property type="match status" value="1"/>
</dbReference>
<dbReference type="GO" id="GO:0005524">
    <property type="term" value="F:ATP binding"/>
    <property type="evidence" value="ECO:0007669"/>
    <property type="project" value="UniProtKB-KW"/>
</dbReference>
<dbReference type="Pfam" id="PF07714">
    <property type="entry name" value="PK_Tyr_Ser-Thr"/>
    <property type="match status" value="1"/>
</dbReference>
<accession>A0A183DNP7</accession>
<feature type="coiled-coil region" evidence="5">
    <location>
        <begin position="134"/>
        <end position="194"/>
    </location>
</feature>
<dbReference type="EMBL" id="UYRT01077930">
    <property type="protein sequence ID" value="VDN17307.1"/>
    <property type="molecule type" value="Genomic_DNA"/>
</dbReference>
<dbReference type="SUPFAM" id="SSF56112">
    <property type="entry name" value="Protein kinase-like (PK-like)"/>
    <property type="match status" value="1"/>
</dbReference>
<proteinExistence type="predicted"/>
<dbReference type="InterPro" id="IPR000719">
    <property type="entry name" value="Prot_kinase_dom"/>
</dbReference>
<reference evidence="8 9" key="2">
    <citation type="submission" date="2018-11" db="EMBL/GenBank/DDBJ databases">
        <authorList>
            <consortium name="Pathogen Informatics"/>
        </authorList>
    </citation>
    <scope>NUCLEOTIDE SEQUENCE [LARGE SCALE GENOMIC DNA]</scope>
</reference>
<dbReference type="AlphaFoldDB" id="A0A183DNP7"/>
<evidence type="ECO:0000256" key="6">
    <source>
        <dbReference type="SAM" id="MobiDB-lite"/>
    </source>
</evidence>
<feature type="region of interest" description="Disordered" evidence="6">
    <location>
        <begin position="202"/>
        <end position="227"/>
    </location>
</feature>
<evidence type="ECO:0000256" key="4">
    <source>
        <dbReference type="ARBA" id="ARBA00022840"/>
    </source>
</evidence>
<dbReference type="InterPro" id="IPR051681">
    <property type="entry name" value="Ser/Thr_Kinases-Pseudokinases"/>
</dbReference>
<feature type="domain" description="Protein kinase" evidence="7">
    <location>
        <begin position="1"/>
        <end position="101"/>
    </location>
</feature>
<dbReference type="PROSITE" id="PS50011">
    <property type="entry name" value="PROTEIN_KINASE_DOM"/>
    <property type="match status" value="1"/>
</dbReference>
<dbReference type="Gene3D" id="1.10.510.10">
    <property type="entry name" value="Transferase(Phosphotransferase) domain 1"/>
    <property type="match status" value="1"/>
</dbReference>
<protein>
    <submittedName>
        <fullName evidence="10">Protein kinase domain-containing protein</fullName>
    </submittedName>
</protein>
<keyword evidence="3" id="KW-0418">Kinase</keyword>
<sequence length="272" mass="31458">MSVVGTIPYLAPEVIRDRKCSKAMDVWSFGLVLWEVLTGTTPFEGLGPGAVQLQVKIGTFVKQKIPSSCPPDLKEIIESCWRDNPLERPTFKELIRKLEKFGDKFRTSDPQEQAVRIQILFVESSLYTLRKSMMEEMSAIAREMAQKASELQQREEKQAFFVESSLYTLRKSMMEEMSAIAREMAQKASELQQREEKQAFLQQTLSERPPKEKPQPPRRRQHLKREDISEPYVNRLCHIHESFFADLKTEISLTKNMPMIKCKPLAAVLSKF</sequence>
<evidence type="ECO:0000256" key="5">
    <source>
        <dbReference type="SAM" id="Coils"/>
    </source>
</evidence>
<dbReference type="GO" id="GO:0004674">
    <property type="term" value="F:protein serine/threonine kinase activity"/>
    <property type="evidence" value="ECO:0007669"/>
    <property type="project" value="TreeGrafter"/>
</dbReference>
<keyword evidence="9" id="KW-1185">Reference proteome</keyword>
<evidence type="ECO:0000256" key="2">
    <source>
        <dbReference type="ARBA" id="ARBA00022741"/>
    </source>
</evidence>
<organism evidence="10">
    <name type="scientific">Gongylonema pulchrum</name>
    <dbReference type="NCBI Taxonomy" id="637853"/>
    <lineage>
        <taxon>Eukaryota</taxon>
        <taxon>Metazoa</taxon>
        <taxon>Ecdysozoa</taxon>
        <taxon>Nematoda</taxon>
        <taxon>Chromadorea</taxon>
        <taxon>Rhabditida</taxon>
        <taxon>Spirurina</taxon>
        <taxon>Spiruromorpha</taxon>
        <taxon>Spiruroidea</taxon>
        <taxon>Gongylonematidae</taxon>
        <taxon>Gongylonema</taxon>
    </lineage>
</organism>
<keyword evidence="5" id="KW-0175">Coiled coil</keyword>
<dbReference type="OrthoDB" id="339325at2759"/>
<evidence type="ECO:0000256" key="3">
    <source>
        <dbReference type="ARBA" id="ARBA00022777"/>
    </source>
</evidence>
<dbReference type="InterPro" id="IPR001245">
    <property type="entry name" value="Ser-Thr/Tyr_kinase_cat_dom"/>
</dbReference>
<evidence type="ECO:0000313" key="9">
    <source>
        <dbReference type="Proteomes" id="UP000271098"/>
    </source>
</evidence>
<name>A0A183DNP7_9BILA</name>
<evidence type="ECO:0000313" key="8">
    <source>
        <dbReference type="EMBL" id="VDN17307.1"/>
    </source>
</evidence>
<evidence type="ECO:0000259" key="7">
    <source>
        <dbReference type="PROSITE" id="PS50011"/>
    </source>
</evidence>
<keyword evidence="1" id="KW-0808">Transferase</keyword>
<keyword evidence="2" id="KW-0547">Nucleotide-binding</keyword>
<dbReference type="WBParaSite" id="GPUH_0001035101-mRNA-1">
    <property type="protein sequence ID" value="GPUH_0001035101-mRNA-1"/>
    <property type="gene ID" value="GPUH_0001035101"/>
</dbReference>
<gene>
    <name evidence="8" type="ORF">GPUH_LOCUS10338</name>
</gene>
<reference evidence="10" key="1">
    <citation type="submission" date="2016-06" db="UniProtKB">
        <authorList>
            <consortium name="WormBaseParasite"/>
        </authorList>
    </citation>
    <scope>IDENTIFICATION</scope>
</reference>
<dbReference type="PANTHER" id="PTHR44329">
    <property type="entry name" value="SERINE/THREONINE-PROTEIN KINASE TNNI3K-RELATED"/>
    <property type="match status" value="1"/>
</dbReference>
<evidence type="ECO:0000256" key="1">
    <source>
        <dbReference type="ARBA" id="ARBA00022679"/>
    </source>
</evidence>
<evidence type="ECO:0000313" key="10">
    <source>
        <dbReference type="WBParaSite" id="GPUH_0001035101-mRNA-1"/>
    </source>
</evidence>
<keyword evidence="4" id="KW-0067">ATP-binding</keyword>
<dbReference type="Proteomes" id="UP000271098">
    <property type="component" value="Unassembled WGS sequence"/>
</dbReference>
<dbReference type="InterPro" id="IPR011009">
    <property type="entry name" value="Kinase-like_dom_sf"/>
</dbReference>